<keyword evidence="4 5" id="KW-0472">Membrane</keyword>
<dbReference type="Proteomes" id="UP000190092">
    <property type="component" value="Unassembled WGS sequence"/>
</dbReference>
<dbReference type="GO" id="GO:0016491">
    <property type="term" value="F:oxidoreductase activity"/>
    <property type="evidence" value="ECO:0007669"/>
    <property type="project" value="InterPro"/>
</dbReference>
<dbReference type="GO" id="GO:0005506">
    <property type="term" value="F:iron ion binding"/>
    <property type="evidence" value="ECO:0007669"/>
    <property type="project" value="InterPro"/>
</dbReference>
<keyword evidence="8" id="KW-1185">Reference proteome</keyword>
<dbReference type="PANTHER" id="PTHR11863">
    <property type="entry name" value="STEROL DESATURASE"/>
    <property type="match status" value="1"/>
</dbReference>
<feature type="transmembrane region" description="Helical" evidence="5">
    <location>
        <begin position="165"/>
        <end position="186"/>
    </location>
</feature>
<dbReference type="GO" id="GO:0016020">
    <property type="term" value="C:membrane"/>
    <property type="evidence" value="ECO:0007669"/>
    <property type="project" value="UniProtKB-SubCell"/>
</dbReference>
<dbReference type="GO" id="GO:0008610">
    <property type="term" value="P:lipid biosynthetic process"/>
    <property type="evidence" value="ECO:0007669"/>
    <property type="project" value="InterPro"/>
</dbReference>
<evidence type="ECO:0000256" key="2">
    <source>
        <dbReference type="ARBA" id="ARBA00022692"/>
    </source>
</evidence>
<dbReference type="EMBL" id="FUWJ01000011">
    <property type="protein sequence ID" value="SKA34099.1"/>
    <property type="molecule type" value="Genomic_DNA"/>
</dbReference>
<dbReference type="Pfam" id="PF04116">
    <property type="entry name" value="FA_hydroxylase"/>
    <property type="match status" value="1"/>
</dbReference>
<comment type="subcellular location">
    <subcellularLocation>
        <location evidence="1">Membrane</location>
    </subcellularLocation>
</comment>
<feature type="transmembrane region" description="Helical" evidence="5">
    <location>
        <begin position="125"/>
        <end position="144"/>
    </location>
</feature>
<reference evidence="8" key="1">
    <citation type="submission" date="2017-02" db="EMBL/GenBank/DDBJ databases">
        <authorList>
            <person name="Varghese N."/>
            <person name="Submissions S."/>
        </authorList>
    </citation>
    <scope>NUCLEOTIDE SEQUENCE [LARGE SCALE GENOMIC DNA]</scope>
    <source>
        <strain evidence="8">ATCC 27094</strain>
    </source>
</reference>
<gene>
    <name evidence="7" type="ORF">SAMN02745126_05476</name>
</gene>
<dbReference type="RefSeq" id="WP_085937203.1">
    <property type="nucleotide sequence ID" value="NZ_FUWJ01000011.1"/>
</dbReference>
<dbReference type="OrthoDB" id="9770329at2"/>
<evidence type="ECO:0000256" key="3">
    <source>
        <dbReference type="ARBA" id="ARBA00022989"/>
    </source>
</evidence>
<name>A0A1T4T163_9HYPH</name>
<feature type="transmembrane region" description="Helical" evidence="5">
    <location>
        <begin position="201"/>
        <end position="221"/>
    </location>
</feature>
<keyword evidence="3 5" id="KW-1133">Transmembrane helix</keyword>
<evidence type="ECO:0000256" key="5">
    <source>
        <dbReference type="SAM" id="Phobius"/>
    </source>
</evidence>
<evidence type="ECO:0000313" key="8">
    <source>
        <dbReference type="Proteomes" id="UP000190092"/>
    </source>
</evidence>
<feature type="transmembrane region" description="Helical" evidence="5">
    <location>
        <begin position="70"/>
        <end position="87"/>
    </location>
</feature>
<evidence type="ECO:0000313" key="7">
    <source>
        <dbReference type="EMBL" id="SKA34099.1"/>
    </source>
</evidence>
<evidence type="ECO:0000256" key="4">
    <source>
        <dbReference type="ARBA" id="ARBA00023136"/>
    </source>
</evidence>
<feature type="domain" description="Fatty acid hydroxylase" evidence="6">
    <location>
        <begin position="212"/>
        <end position="349"/>
    </location>
</feature>
<protein>
    <submittedName>
        <fullName evidence="7">Sterol desaturase/sphingolipid hydroxylase, fatty acid hydroxylase superfamily</fullName>
    </submittedName>
</protein>
<accession>A0A1T4T163</accession>
<feature type="transmembrane region" description="Helical" evidence="5">
    <location>
        <begin position="94"/>
        <end position="113"/>
    </location>
</feature>
<feature type="transmembrane region" description="Helical" evidence="5">
    <location>
        <begin position="28"/>
        <end position="50"/>
    </location>
</feature>
<dbReference type="InterPro" id="IPR006694">
    <property type="entry name" value="Fatty_acid_hydroxylase"/>
</dbReference>
<proteinExistence type="predicted"/>
<dbReference type="InterPro" id="IPR050307">
    <property type="entry name" value="Sterol_Desaturase_Related"/>
</dbReference>
<evidence type="ECO:0000259" key="6">
    <source>
        <dbReference type="Pfam" id="PF04116"/>
    </source>
</evidence>
<sequence length="384" mass="43710">MKPPPPVLGKSTAIFRQSGALRPGYGKITGVIAFALSGMAVLAVLAFHFPEYLTTPDLRKKYDVNVLREIMLVGMVIAGGLAIANLIRWRNRWLNGTALVLLAIAVAFGGHRVPVGDFPDNTPYIGLDWFLLDLLGSSMVFILIEKMFPLHRQQPVFRPGWQIDFTHFIVNHLLVGLALVIVNFAIHRLFGWLVWPPLQKWVGGLPFFAELFLVLLVADLVQYWTHRAYHEIPVLWRFHAVHHSAEYMDWMAGSRLHLFELLTTRVSILGVLYVLGFTEASMNVYIVIVGFQAVFNHANVALPAAFARAPLKWLIVTPDFHHWHHSSEREAIDRNYAAHFAFLDYLFGTAVKSDRRFPGKYGVLGDYMPASYLRQQLFPFTWKH</sequence>
<evidence type="ECO:0000256" key="1">
    <source>
        <dbReference type="ARBA" id="ARBA00004370"/>
    </source>
</evidence>
<keyword evidence="2 5" id="KW-0812">Transmembrane</keyword>
<dbReference type="AlphaFoldDB" id="A0A1T4T163"/>
<organism evidence="7 8">
    <name type="scientific">Enhydrobacter aerosaccus</name>
    <dbReference type="NCBI Taxonomy" id="225324"/>
    <lineage>
        <taxon>Bacteria</taxon>
        <taxon>Pseudomonadati</taxon>
        <taxon>Pseudomonadota</taxon>
        <taxon>Alphaproteobacteria</taxon>
        <taxon>Hyphomicrobiales</taxon>
        <taxon>Enhydrobacter</taxon>
    </lineage>
</organism>
<dbReference type="STRING" id="225324.SAMN02745126_05476"/>